<accession>A0A1T4M6T1</accession>
<evidence type="ECO:0000313" key="4">
    <source>
        <dbReference type="Proteomes" id="UP000190065"/>
    </source>
</evidence>
<reference evidence="3 4" key="1">
    <citation type="submission" date="2017-02" db="EMBL/GenBank/DDBJ databases">
        <authorList>
            <person name="Peterson S.W."/>
        </authorList>
    </citation>
    <scope>NUCLEOTIDE SEQUENCE [LARGE SCALE GENOMIC DNA]</scope>
    <source>
        <strain evidence="3 4">ATCC 43324</strain>
    </source>
</reference>
<name>A0A1T4M6T1_9BACT</name>
<dbReference type="InterPro" id="IPR025380">
    <property type="entry name" value="DUF4369"/>
</dbReference>
<protein>
    <recommendedName>
        <fullName evidence="2">DUF4369 domain-containing protein</fullName>
    </recommendedName>
</protein>
<organism evidence="3 4">
    <name type="scientific">Segatella oulorum</name>
    <dbReference type="NCBI Taxonomy" id="28136"/>
    <lineage>
        <taxon>Bacteria</taxon>
        <taxon>Pseudomonadati</taxon>
        <taxon>Bacteroidota</taxon>
        <taxon>Bacteroidia</taxon>
        <taxon>Bacteroidales</taxon>
        <taxon>Prevotellaceae</taxon>
        <taxon>Segatella</taxon>
    </lineage>
</organism>
<dbReference type="RefSeq" id="WP_025070178.1">
    <property type="nucleotide sequence ID" value="NZ_CALIMT010000139.1"/>
</dbReference>
<dbReference type="eggNOG" id="COG0526">
    <property type="taxonomic scope" value="Bacteria"/>
</dbReference>
<proteinExistence type="predicted"/>
<dbReference type="PROSITE" id="PS51257">
    <property type="entry name" value="PROKAR_LIPOPROTEIN"/>
    <property type="match status" value="1"/>
</dbReference>
<feature type="region of interest" description="Disordered" evidence="1">
    <location>
        <begin position="226"/>
        <end position="265"/>
    </location>
</feature>
<dbReference type="EMBL" id="FUXK01000005">
    <property type="protein sequence ID" value="SJZ62709.1"/>
    <property type="molecule type" value="Genomic_DNA"/>
</dbReference>
<sequence>MKKVLYAIMTLMALTSCTDSYNITGTSNVSNLDGRMLYLKVLKDNEFKAIDSCDVVHGQFHFSGSIDTVRMANIFMDEESVLPLVIEGGDIVVKIDNAQQTVSGTPLNDKLFKFINRYNQLKNQEAELVHKHDQAIMNGRDMEVVNTHLSNEAALLSQREDELVTSFVTENFDNVLGPGVFFMVTIGYQYPELTPWIEDIMSKATEHFKNDPYVKDYYKKAQENQQIMNGLREQEPATGNANGQALQTPTNPAPTPNEMAQPSAQ</sequence>
<dbReference type="AlphaFoldDB" id="A0A1T4M6T1"/>
<dbReference type="STRING" id="28136.SAMN02745202_00658"/>
<evidence type="ECO:0000256" key="1">
    <source>
        <dbReference type="SAM" id="MobiDB-lite"/>
    </source>
</evidence>
<dbReference type="Pfam" id="PF14289">
    <property type="entry name" value="DUF4369"/>
    <property type="match status" value="1"/>
</dbReference>
<feature type="domain" description="DUF4369" evidence="2">
    <location>
        <begin position="21"/>
        <end position="111"/>
    </location>
</feature>
<evidence type="ECO:0000259" key="2">
    <source>
        <dbReference type="Pfam" id="PF14289"/>
    </source>
</evidence>
<feature type="compositionally biased region" description="Polar residues" evidence="1">
    <location>
        <begin position="237"/>
        <end position="250"/>
    </location>
</feature>
<gene>
    <name evidence="3" type="ORF">SAMN02745202_00658</name>
</gene>
<dbReference type="Proteomes" id="UP000190065">
    <property type="component" value="Unassembled WGS sequence"/>
</dbReference>
<evidence type="ECO:0000313" key="3">
    <source>
        <dbReference type="EMBL" id="SJZ62709.1"/>
    </source>
</evidence>